<dbReference type="Gene3D" id="2.160.20.10">
    <property type="entry name" value="Single-stranded right-handed beta-helix, Pectin lyase-like"/>
    <property type="match status" value="1"/>
</dbReference>
<dbReference type="AlphaFoldDB" id="A0A7T0H286"/>
<gene>
    <name evidence="2" type="ORF">IDM36_07960</name>
</gene>
<evidence type="ECO:0000256" key="1">
    <source>
        <dbReference type="PROSITE-ProRule" id="PRU00182"/>
    </source>
</evidence>
<protein>
    <submittedName>
        <fullName evidence="2">Phage tail protein</fullName>
    </submittedName>
</protein>
<sequence>MSVPNQTPYIIYNANGITTVFPFEFYIINAGDITVTINGETVTSGYTVSGAGNVGGGDIIFLTPPVAGSVVMLERIVPTYRLTDYQDNGDLLADTINKDFDRLWMAIQRSFIYLGLALRRPLFGGPFNAEGYRIENLADPVNDQDAATKAWVKQFGQTNLNRTIRVPEMFVPEVQPVEVRRNRLFAWDSEGRPTSVLPESGSAADVFLQLASGEIGKGDSLIAVKQPYLGALIRNQHDKNADFVSVKDFGARGDSQLHPLSEIFSTLTAAQMVYPFVTSLDQTQDYAGTQAAVNTGKRVFVPFGFYQFNETVVVGKSVIMYGEGNPISNRAQTFINVIGNRPWVYNKQGNSAADNLMLQVAFDGFYVFYDHQQRPDTPTGNDRKRAFWIESIVADSSGLEMSKFTNITAHGAWMAIYDVTGTYMTKYQHVWARDCHYGFIKAFGTTITLENCYTMGCVTPYQFGAAYSVLMLNCAMDQSDISDVDSLGQAGLHMTGVKNFKIIGFDAEDNNISTKGGGIGSLFHFENSNGGIDGLTGVANKLITVGGSTASLIRASGTSRVKIDTSTDGINGPVTYNSAGGFPVTALAQDASSIDVYQSTLRAPVGGTPVISVRSQGRVSFFNCPDSTGIVADGGYEQSTSKDGLKLPGAYTSKGSQAVPANSSTTLFALPNSQGSFIINVWAEGTGTNYMATLVATYDGTNTVLTALKAAPFLTFTVNPGRIISVTSQGAGTFNWSYLKVG</sequence>
<name>A0A7T0H286_9ENTR</name>
<keyword evidence="1" id="KW-0694">RNA-binding</keyword>
<organism evidence="2">
    <name type="scientific">Enterobacter mori</name>
    <dbReference type="NCBI Taxonomy" id="539813"/>
    <lineage>
        <taxon>Bacteria</taxon>
        <taxon>Pseudomonadati</taxon>
        <taxon>Pseudomonadota</taxon>
        <taxon>Gammaproteobacteria</taxon>
        <taxon>Enterobacterales</taxon>
        <taxon>Enterobacteriaceae</taxon>
        <taxon>Enterobacter</taxon>
    </lineage>
</organism>
<reference evidence="2" key="1">
    <citation type="submission" date="2020-09" db="EMBL/GenBank/DDBJ databases">
        <title>First Report of a novel Colistin-Resistant species of Enterobacter cloacae complex Producing MCR-5 isolated from hospital sewage water.</title>
        <authorList>
            <person name="Zhou K."/>
        </authorList>
    </citation>
    <scope>NUCLEOTIDE SEQUENCE [LARGE SCALE GENOMIC DNA]</scope>
    <source>
        <strain evidence="2">HSW1412</strain>
    </source>
</reference>
<dbReference type="InterPro" id="IPR011050">
    <property type="entry name" value="Pectin_lyase_fold/virulence"/>
</dbReference>
<dbReference type="SUPFAM" id="SSF51126">
    <property type="entry name" value="Pectin lyase-like"/>
    <property type="match status" value="1"/>
</dbReference>
<dbReference type="PROSITE" id="PS50889">
    <property type="entry name" value="S4"/>
    <property type="match status" value="1"/>
</dbReference>
<accession>A0A7T0H286</accession>
<dbReference type="GO" id="GO:0003723">
    <property type="term" value="F:RNA binding"/>
    <property type="evidence" value="ECO:0007669"/>
    <property type="project" value="UniProtKB-KW"/>
</dbReference>
<proteinExistence type="predicted"/>
<dbReference type="EMBL" id="CP061801">
    <property type="protein sequence ID" value="QPK02035.1"/>
    <property type="molecule type" value="Genomic_DNA"/>
</dbReference>
<evidence type="ECO:0000313" key="2">
    <source>
        <dbReference type="EMBL" id="QPK02035.1"/>
    </source>
</evidence>
<dbReference type="InterPro" id="IPR012334">
    <property type="entry name" value="Pectin_lyas_fold"/>
</dbReference>